<dbReference type="Proteomes" id="UP001589700">
    <property type="component" value="Unassembled WGS sequence"/>
</dbReference>
<proteinExistence type="predicted"/>
<protein>
    <submittedName>
        <fullName evidence="3">Serine/threonine protein kinase</fullName>
    </submittedName>
</protein>
<evidence type="ECO:0000256" key="1">
    <source>
        <dbReference type="SAM" id="MobiDB-lite"/>
    </source>
</evidence>
<dbReference type="EMBL" id="JBHMDY010000033">
    <property type="protein sequence ID" value="MFB9261570.1"/>
    <property type="molecule type" value="Genomic_DNA"/>
</dbReference>
<comment type="caution">
    <text evidence="3">The sequence shown here is derived from an EMBL/GenBank/DDBJ whole genome shotgun (WGS) entry which is preliminary data.</text>
</comment>
<keyword evidence="2" id="KW-0472">Membrane</keyword>
<reference evidence="3 4" key="1">
    <citation type="submission" date="2024-09" db="EMBL/GenBank/DDBJ databases">
        <authorList>
            <person name="Sun Q."/>
            <person name="Mori K."/>
        </authorList>
    </citation>
    <scope>NUCLEOTIDE SEQUENCE [LARGE SCALE GENOMIC DNA]</scope>
    <source>
        <strain evidence="3 4">CCM 7659</strain>
    </source>
</reference>
<dbReference type="RefSeq" id="WP_386848828.1">
    <property type="nucleotide sequence ID" value="NZ_JBHUKA010000001.1"/>
</dbReference>
<keyword evidence="3" id="KW-0723">Serine/threonine-protein kinase</keyword>
<feature type="region of interest" description="Disordered" evidence="1">
    <location>
        <begin position="1"/>
        <end position="43"/>
    </location>
</feature>
<keyword evidence="4" id="KW-1185">Reference proteome</keyword>
<accession>A0ABV5JV59</accession>
<organism evidence="3 4">
    <name type="scientific">Dietzia aerolata</name>
    <dbReference type="NCBI Taxonomy" id="595984"/>
    <lineage>
        <taxon>Bacteria</taxon>
        <taxon>Bacillati</taxon>
        <taxon>Actinomycetota</taxon>
        <taxon>Actinomycetes</taxon>
        <taxon>Mycobacteriales</taxon>
        <taxon>Dietziaceae</taxon>
        <taxon>Dietzia</taxon>
    </lineage>
</organism>
<keyword evidence="3" id="KW-0808">Transferase</keyword>
<feature type="compositionally biased region" description="Polar residues" evidence="1">
    <location>
        <begin position="14"/>
        <end position="26"/>
    </location>
</feature>
<keyword evidence="3" id="KW-0418">Kinase</keyword>
<gene>
    <name evidence="3" type="ORF">ACFFVD_17480</name>
</gene>
<keyword evidence="2" id="KW-0812">Transmembrane</keyword>
<evidence type="ECO:0000313" key="4">
    <source>
        <dbReference type="Proteomes" id="UP001589700"/>
    </source>
</evidence>
<keyword evidence="2" id="KW-1133">Transmembrane helix</keyword>
<evidence type="ECO:0000256" key="2">
    <source>
        <dbReference type="SAM" id="Phobius"/>
    </source>
</evidence>
<name>A0ABV5JV59_9ACTN</name>
<feature type="region of interest" description="Disordered" evidence="1">
    <location>
        <begin position="74"/>
        <end position="103"/>
    </location>
</feature>
<sequence>MMNNDPNYPGWNQPGDTQWSGQANSWGQPAGPKQPPAGAPAKSSGPLWALGGAAVVLLLVLAGGIGYYVASRGSGEPPASVTAGDWSTPTAAAHDTEGDTLQVTDQPSDMVTVTVTTTPGIPPGETGPGHNAGGGDLGLSVPLARPSCDGQGIVVLYSAVTPGAYAQEIESALAQYPGASYLRTDMACPSLRQRDENGNAIYAVFYSSGYSKQELCADVRSAGPPAYGRWLDRTSDPTALVTC</sequence>
<dbReference type="GO" id="GO:0004674">
    <property type="term" value="F:protein serine/threonine kinase activity"/>
    <property type="evidence" value="ECO:0007669"/>
    <property type="project" value="UniProtKB-KW"/>
</dbReference>
<evidence type="ECO:0000313" key="3">
    <source>
        <dbReference type="EMBL" id="MFB9261570.1"/>
    </source>
</evidence>
<feature type="transmembrane region" description="Helical" evidence="2">
    <location>
        <begin position="47"/>
        <end position="70"/>
    </location>
</feature>